<keyword evidence="3 7" id="KW-0812">Transmembrane</keyword>
<feature type="transmembrane region" description="Helical" evidence="7">
    <location>
        <begin position="1284"/>
        <end position="1303"/>
    </location>
</feature>
<dbReference type="SMART" id="SM01307">
    <property type="entry name" value="RICTOR_M"/>
    <property type="match status" value="1"/>
</dbReference>
<accession>A0A4T0WYD3</accession>
<evidence type="ECO:0000313" key="10">
    <source>
        <dbReference type="Proteomes" id="UP000307173"/>
    </source>
</evidence>
<evidence type="ECO:0000313" key="9">
    <source>
        <dbReference type="EMBL" id="TID16698.1"/>
    </source>
</evidence>
<dbReference type="PANTHER" id="PTHR31123:SF1">
    <property type="entry name" value="ACCUMULATION OF DYADS PROTEIN 2-RELATED"/>
    <property type="match status" value="1"/>
</dbReference>
<comment type="subcellular location">
    <subcellularLocation>
        <location evidence="1">Membrane</location>
        <topology evidence="1">Multi-pass membrane protein</topology>
    </subcellularLocation>
</comment>
<evidence type="ECO:0000256" key="7">
    <source>
        <dbReference type="SAM" id="Phobius"/>
    </source>
</evidence>
<sequence>MTVTTKREDLISRLNNERRVLAAAEKLRRESTRGRVVLTAAAQTRAALEVAEMQDAIRETERAIALWDKIVKERVEDVKIIKRSIVSAKSCLREIEIVVNDYGIDGADIGCGGSAKDQVHRIVDLVNQFTCANNGSYVEVSADDIVRTVWPLLEDGGSDAIVLRSCAFRVMRTWIKGAVGVGDQVVDVSGLFWRWWWQWRNEPRYKWLCCIYEKFGVREENGRFGLGGGEWEPLVVWIIRGVVRQEVECLQFVRTVLQCCGEIGALLVTPTVLRGVICMGESGVINGVEMNLLYIMCCIDAVLHASNSAARCGVVDYLVKTVLDPMNGGIAIPVLLRLFEGGYEWKKFVRDSGFIPLLLTTLLEGNENEEEKSMRIRRHSAKVVMSLLASAGGVGAFANNGMVHLKTLIAGLGSERVSVKYAVLAVICGSLGIHKPNVLIGGDGVHPELFLWEKIEFGECEEIGGPPGRAYPEIGGIIRRVCEMELIEMYIKCDLIKEMIKQFEVAREDSADSRWFAFAISEIIYLRDYYGIINNGERISFRLNRFIERETRKHYRLLERGRVRLGEKIHKEMDEYILEVVEGGNFIIENKEEADKYDEPIDFERLNWSFIGVNEEKIGILIMNSNVLATKEFWEWNWEIIEQIVKYYFCHSRILEEELLKGSKFIKRLVSFYKPQKAGFVTLRGDNKGGGQKFSCYIEVGISLMKDLAMTITGLQILRSSLIIPTIIASVELYIDGDCEEVVMMENEEKVGVDNGEGDGDGGEYEGENDGDGDGDGEGGLEGENVRRLGGLFTRERLSNSPVAGYVRMICTLTELPLGVGLLEEYGGIGVLFKLLGLRNDEGGLSGIARKYVSPRVSGILRVGLEKVGSVGSVGSVGAVTTDIEEDEYSLIKWAARVCSGGSGGGSGVKAESSTTRGSVVTENAFPSSFWFSIARETYAVSRGLAVSTLVDRGGVSASIGPAGGGGGATTSAATAAAAAAATVTTIPMSVLVTVASIDATMEREELCGCLEELCGCLYAVAGGIVARGEEAVGSFLSSSLGSSPGSGFGSGFGAVLAQYEHLDVPHDSTNPQGIYSTNSNASDRLISKVTTSNDGNYVYLGNKKFAREDLIQAFGGSLQPGLAPPSVHKFANPAPLGLCAFALTTFVLSLANAGAMGVENNSVVIGLACFYGGFIQLLAGMWEMSVENTFGAVALSSYGGFWMAFAAIHIPWFNIQGSYDNPEEFANMVGFFLLGWCIFTFMLTLCTMKSTLAFFSLFFLLSITFLLLAIADLGKVPNCKKAGGILGVIVAFIAWYNAYAGISNKQNSYIRVKAVQLPVFEKND</sequence>
<gene>
    <name evidence="9" type="ORF">CANINC_004150</name>
</gene>
<evidence type="ECO:0000259" key="8">
    <source>
        <dbReference type="SMART" id="SM01307"/>
    </source>
</evidence>
<keyword evidence="4 7" id="KW-1133">Transmembrane helix</keyword>
<feature type="transmembrane region" description="Helical" evidence="7">
    <location>
        <begin position="1135"/>
        <end position="1152"/>
    </location>
</feature>
<dbReference type="Pfam" id="PF01184">
    <property type="entry name" value="Gpr1_Fun34_YaaH"/>
    <property type="match status" value="1"/>
</dbReference>
<evidence type="ECO:0000256" key="6">
    <source>
        <dbReference type="SAM" id="MobiDB-lite"/>
    </source>
</evidence>
<dbReference type="InterPro" id="IPR029451">
    <property type="entry name" value="RICTOR_M"/>
</dbReference>
<feature type="transmembrane region" description="Helical" evidence="7">
    <location>
        <begin position="1195"/>
        <end position="1214"/>
    </location>
</feature>
<feature type="transmembrane region" description="Helical" evidence="7">
    <location>
        <begin position="1252"/>
        <end position="1272"/>
    </location>
</feature>
<feature type="domain" description="Rapamycin-insensitive companion of mTOR middle" evidence="8">
    <location>
        <begin position="613"/>
        <end position="881"/>
    </location>
</feature>
<protein>
    <recommendedName>
        <fullName evidence="8">Rapamycin-insensitive companion of mTOR middle domain-containing protein</fullName>
    </recommendedName>
</protein>
<dbReference type="GO" id="GO:0005886">
    <property type="term" value="C:plasma membrane"/>
    <property type="evidence" value="ECO:0007669"/>
    <property type="project" value="TreeGrafter"/>
</dbReference>
<dbReference type="InterPro" id="IPR000791">
    <property type="entry name" value="Gpr1/Fun34/SatP-like"/>
</dbReference>
<comment type="similarity">
    <text evidence="2">Belongs to the acetate uptake transporter (AceTr) (TC 2.A.96) family.</text>
</comment>
<keyword evidence="5 7" id="KW-0472">Membrane</keyword>
<dbReference type="EMBL" id="SELW01000641">
    <property type="protein sequence ID" value="TID16698.1"/>
    <property type="molecule type" value="Genomic_DNA"/>
</dbReference>
<comment type="caution">
    <text evidence="9">The sequence shown here is derived from an EMBL/GenBank/DDBJ whole genome shotgun (WGS) entry which is preliminary data.</text>
</comment>
<dbReference type="OrthoDB" id="3648309at2759"/>
<evidence type="ECO:0000256" key="3">
    <source>
        <dbReference type="ARBA" id="ARBA00022692"/>
    </source>
</evidence>
<dbReference type="NCBIfam" id="NF038013">
    <property type="entry name" value="AceTr_1"/>
    <property type="match status" value="1"/>
</dbReference>
<feature type="compositionally biased region" description="Acidic residues" evidence="6">
    <location>
        <begin position="756"/>
        <end position="781"/>
    </location>
</feature>
<organism evidence="9 10">
    <name type="scientific">Pichia inconspicua</name>
    <dbReference type="NCBI Taxonomy" id="52247"/>
    <lineage>
        <taxon>Eukaryota</taxon>
        <taxon>Fungi</taxon>
        <taxon>Dikarya</taxon>
        <taxon>Ascomycota</taxon>
        <taxon>Saccharomycotina</taxon>
        <taxon>Pichiomycetes</taxon>
        <taxon>Pichiales</taxon>
        <taxon>Pichiaceae</taxon>
        <taxon>Pichia</taxon>
    </lineage>
</organism>
<feature type="transmembrane region" description="Helical" evidence="7">
    <location>
        <begin position="1226"/>
        <end position="1246"/>
    </location>
</feature>
<proteinExistence type="inferred from homology"/>
<dbReference type="PANTHER" id="PTHR31123">
    <property type="entry name" value="ACCUMULATION OF DYADS PROTEIN 2-RELATED"/>
    <property type="match status" value="1"/>
</dbReference>
<evidence type="ECO:0000256" key="5">
    <source>
        <dbReference type="ARBA" id="ARBA00023136"/>
    </source>
</evidence>
<dbReference type="GO" id="GO:0015123">
    <property type="term" value="F:acetate transmembrane transporter activity"/>
    <property type="evidence" value="ECO:0007669"/>
    <property type="project" value="TreeGrafter"/>
</dbReference>
<dbReference type="Proteomes" id="UP000307173">
    <property type="component" value="Unassembled WGS sequence"/>
</dbReference>
<keyword evidence="10" id="KW-1185">Reference proteome</keyword>
<feature type="region of interest" description="Disordered" evidence="6">
    <location>
        <begin position="750"/>
        <end position="781"/>
    </location>
</feature>
<dbReference type="PROSITE" id="PS01114">
    <property type="entry name" value="GPR1_FUN34_YAAH"/>
    <property type="match status" value="1"/>
</dbReference>
<evidence type="ECO:0000256" key="2">
    <source>
        <dbReference type="ARBA" id="ARBA00005587"/>
    </source>
</evidence>
<feature type="transmembrane region" description="Helical" evidence="7">
    <location>
        <begin position="1164"/>
        <end position="1183"/>
    </location>
</feature>
<dbReference type="STRING" id="52247.A0A4T0WYD3"/>
<reference evidence="9 10" key="1">
    <citation type="journal article" date="2019" name="Front. Genet.">
        <title>Whole-Genome Sequencing of the Opportunistic Yeast Pathogen Candida inconspicua Uncovers Its Hybrid Origin.</title>
        <authorList>
            <person name="Mixao V."/>
            <person name="Hansen A.P."/>
            <person name="Saus E."/>
            <person name="Boekhout T."/>
            <person name="Lass-Florl C."/>
            <person name="Gabaldon T."/>
        </authorList>
    </citation>
    <scope>NUCLEOTIDE SEQUENCE [LARGE SCALE GENOMIC DNA]</scope>
    <source>
        <strain evidence="9 10">CBS 180</strain>
    </source>
</reference>
<evidence type="ECO:0000256" key="4">
    <source>
        <dbReference type="ARBA" id="ARBA00022989"/>
    </source>
</evidence>
<evidence type="ECO:0000256" key="1">
    <source>
        <dbReference type="ARBA" id="ARBA00004141"/>
    </source>
</evidence>
<name>A0A4T0WYD3_9ASCO</name>
<dbReference type="InterPro" id="IPR051633">
    <property type="entry name" value="AceTr"/>
</dbReference>
<dbReference type="InterPro" id="IPR047622">
    <property type="entry name" value="GPR1_FUN34_YAAH"/>
</dbReference>